<sequence>MKNPQNQPLLQCFFVPSQCFVGYVIPRHSYLPFLCVPEDGLDFTPATYYVMSMDDMISVVF</sequence>
<evidence type="ECO:0000313" key="1">
    <source>
        <dbReference type="EMBL" id="JAE36289.1"/>
    </source>
</evidence>
<proteinExistence type="predicted"/>
<dbReference type="AlphaFoldDB" id="A0A0A9HKC3"/>
<accession>A0A0A9HKC3</accession>
<reference evidence="1" key="1">
    <citation type="submission" date="2014-09" db="EMBL/GenBank/DDBJ databases">
        <authorList>
            <person name="Magalhaes I.L.F."/>
            <person name="Oliveira U."/>
            <person name="Santos F.R."/>
            <person name="Vidigal T.H.D.A."/>
            <person name="Brescovit A.D."/>
            <person name="Santos A.J."/>
        </authorList>
    </citation>
    <scope>NUCLEOTIDE SEQUENCE</scope>
    <source>
        <tissue evidence="1">Shoot tissue taken approximately 20 cm above the soil surface</tissue>
    </source>
</reference>
<name>A0A0A9HKC3_ARUDO</name>
<organism evidence="1">
    <name type="scientific">Arundo donax</name>
    <name type="common">Giant reed</name>
    <name type="synonym">Donax arundinaceus</name>
    <dbReference type="NCBI Taxonomy" id="35708"/>
    <lineage>
        <taxon>Eukaryota</taxon>
        <taxon>Viridiplantae</taxon>
        <taxon>Streptophyta</taxon>
        <taxon>Embryophyta</taxon>
        <taxon>Tracheophyta</taxon>
        <taxon>Spermatophyta</taxon>
        <taxon>Magnoliopsida</taxon>
        <taxon>Liliopsida</taxon>
        <taxon>Poales</taxon>
        <taxon>Poaceae</taxon>
        <taxon>PACMAD clade</taxon>
        <taxon>Arundinoideae</taxon>
        <taxon>Arundineae</taxon>
        <taxon>Arundo</taxon>
    </lineage>
</organism>
<reference evidence="1" key="2">
    <citation type="journal article" date="2015" name="Data Brief">
        <title>Shoot transcriptome of the giant reed, Arundo donax.</title>
        <authorList>
            <person name="Barrero R.A."/>
            <person name="Guerrero F.D."/>
            <person name="Moolhuijzen P."/>
            <person name="Goolsby J.A."/>
            <person name="Tidwell J."/>
            <person name="Bellgard S.E."/>
            <person name="Bellgard M.I."/>
        </authorList>
    </citation>
    <scope>NUCLEOTIDE SEQUENCE</scope>
    <source>
        <tissue evidence="1">Shoot tissue taken approximately 20 cm above the soil surface</tissue>
    </source>
</reference>
<protein>
    <submittedName>
        <fullName evidence="1">Uncharacterized protein</fullName>
    </submittedName>
</protein>
<dbReference type="EMBL" id="GBRH01161607">
    <property type="protein sequence ID" value="JAE36289.1"/>
    <property type="molecule type" value="Transcribed_RNA"/>
</dbReference>